<feature type="transmembrane region" description="Helical" evidence="10">
    <location>
        <begin position="37"/>
        <end position="57"/>
    </location>
</feature>
<dbReference type="PANTHER" id="PTHR12714">
    <property type="entry name" value="PROTEIN-S ISOPRENYLCYSTEINE O-METHYLTRANSFERASE"/>
    <property type="match status" value="1"/>
</dbReference>
<evidence type="ECO:0000256" key="2">
    <source>
        <dbReference type="ARBA" id="ARBA00009140"/>
    </source>
</evidence>
<comment type="catalytic activity">
    <reaction evidence="10">
        <text>[protein]-C-terminal S-[(2E,6E)-farnesyl]-L-cysteine + S-adenosyl-L-methionine = [protein]-C-terminal S-[(2E,6E)-farnesyl]-L-cysteine methyl ester + S-adenosyl-L-homocysteine</text>
        <dbReference type="Rhea" id="RHEA:21672"/>
        <dbReference type="Rhea" id="RHEA-COMP:12125"/>
        <dbReference type="Rhea" id="RHEA-COMP:12126"/>
        <dbReference type="ChEBI" id="CHEBI:57856"/>
        <dbReference type="ChEBI" id="CHEBI:59789"/>
        <dbReference type="ChEBI" id="CHEBI:90510"/>
        <dbReference type="ChEBI" id="CHEBI:90511"/>
        <dbReference type="EC" id="2.1.1.100"/>
    </reaction>
</comment>
<keyword evidence="8 10" id="KW-1133">Transmembrane helix</keyword>
<evidence type="ECO:0000256" key="9">
    <source>
        <dbReference type="ARBA" id="ARBA00023136"/>
    </source>
</evidence>
<comment type="similarity">
    <text evidence="2 10">Belongs to the class VI-like SAM-binding methyltransferase superfamily. Isoprenylcysteine carboxyl methyltransferase family.</text>
</comment>
<keyword evidence="10" id="KW-0256">Endoplasmic reticulum</keyword>
<feature type="transmembrane region" description="Helical" evidence="10">
    <location>
        <begin position="6"/>
        <end position="25"/>
    </location>
</feature>
<dbReference type="OrthoDB" id="422086at2759"/>
<keyword evidence="12" id="KW-1185">Reference proteome</keyword>
<dbReference type="PROSITE" id="PS51564">
    <property type="entry name" value="SAM_ICMT"/>
    <property type="match status" value="1"/>
</dbReference>
<evidence type="ECO:0000256" key="5">
    <source>
        <dbReference type="ARBA" id="ARBA00022679"/>
    </source>
</evidence>
<organism evidence="11 12">
    <name type="scientific">Giardia muris</name>
    <dbReference type="NCBI Taxonomy" id="5742"/>
    <lineage>
        <taxon>Eukaryota</taxon>
        <taxon>Metamonada</taxon>
        <taxon>Diplomonadida</taxon>
        <taxon>Hexamitidae</taxon>
        <taxon>Giardiinae</taxon>
        <taxon>Giardia</taxon>
    </lineage>
</organism>
<dbReference type="AlphaFoldDB" id="A0A4Z1SSQ2"/>
<protein>
    <recommendedName>
        <fullName evidence="3 10">Protein-S-isoprenylcysteine O-methyltransferase</fullName>
        <ecNumber evidence="3 10">2.1.1.100</ecNumber>
    </recommendedName>
</protein>
<dbReference type="GO" id="GO:0004671">
    <property type="term" value="F:protein C-terminal S-isoprenylcysteine carboxyl O-methyltransferase activity"/>
    <property type="evidence" value="ECO:0007669"/>
    <property type="project" value="UniProtKB-EC"/>
</dbReference>
<dbReference type="InterPro" id="IPR025770">
    <property type="entry name" value="PPMT_MeTrfase"/>
</dbReference>
<evidence type="ECO:0000313" key="11">
    <source>
        <dbReference type="EMBL" id="TNJ28894.1"/>
    </source>
</evidence>
<dbReference type="GO" id="GO:0032259">
    <property type="term" value="P:methylation"/>
    <property type="evidence" value="ECO:0007669"/>
    <property type="project" value="UniProtKB-KW"/>
</dbReference>
<keyword evidence="9 10" id="KW-0472">Membrane</keyword>
<sequence>MVSNAPLWVFGCALLFFHTSEYYLQSRHVPTRLSLETLLLSPQYLTALGIGLMEYLIEKRLFNWKEGVYGRVSFWCGLIGIVVGELLRKMAMLQNRWFTHMIATERRNGHRLITTGVYRYIRHPGYAGWFIWAISTQIMLANPISTIGYGVVSWYFFNDRIKYEEALLLDFFGLEYEKYITRTVTGVPGVRGAGELIAS</sequence>
<reference evidence="11 12" key="1">
    <citation type="submission" date="2019-05" db="EMBL/GenBank/DDBJ databases">
        <title>The compact genome of Giardia muris reveals important steps in the evolution of intestinal protozoan parasites.</title>
        <authorList>
            <person name="Xu F."/>
            <person name="Jimenez-Gonzalez A."/>
            <person name="Einarsson E."/>
            <person name="Astvaldsson A."/>
            <person name="Peirasmaki D."/>
            <person name="Eckmann L."/>
            <person name="Andersson J.O."/>
            <person name="Svard S.G."/>
            <person name="Jerlstrom-Hultqvist J."/>
        </authorList>
    </citation>
    <scope>NUCLEOTIDE SEQUENCE [LARGE SCALE GENOMIC DNA]</scope>
    <source>
        <strain evidence="11 12">Roberts-Thomson</strain>
    </source>
</reference>
<evidence type="ECO:0000256" key="1">
    <source>
        <dbReference type="ARBA" id="ARBA00004141"/>
    </source>
</evidence>
<evidence type="ECO:0000256" key="7">
    <source>
        <dbReference type="ARBA" id="ARBA00022692"/>
    </source>
</evidence>
<gene>
    <name evidence="11" type="ORF">GMRT_15314</name>
</gene>
<feature type="transmembrane region" description="Helical" evidence="10">
    <location>
        <begin position="129"/>
        <end position="157"/>
    </location>
</feature>
<dbReference type="Pfam" id="PF04140">
    <property type="entry name" value="ICMT"/>
    <property type="match status" value="1"/>
</dbReference>
<dbReference type="GO" id="GO:0005789">
    <property type="term" value="C:endoplasmic reticulum membrane"/>
    <property type="evidence" value="ECO:0007669"/>
    <property type="project" value="UniProtKB-SubCell"/>
</dbReference>
<proteinExistence type="inferred from homology"/>
<feature type="transmembrane region" description="Helical" evidence="10">
    <location>
        <begin position="69"/>
        <end position="87"/>
    </location>
</feature>
<keyword evidence="7 10" id="KW-0812">Transmembrane</keyword>
<dbReference type="VEuPathDB" id="GiardiaDB:GMRT_15314"/>
<evidence type="ECO:0000256" key="8">
    <source>
        <dbReference type="ARBA" id="ARBA00022989"/>
    </source>
</evidence>
<accession>A0A4Z1SSQ2</accession>
<comment type="subcellular location">
    <subcellularLocation>
        <location evidence="10">Endoplasmic reticulum membrane</location>
        <topology evidence="10">Multi-pass membrane protein</topology>
    </subcellularLocation>
    <subcellularLocation>
        <location evidence="1">Membrane</location>
        <topology evidence="1">Multi-pass membrane protein</topology>
    </subcellularLocation>
</comment>
<evidence type="ECO:0000256" key="3">
    <source>
        <dbReference type="ARBA" id="ARBA00012151"/>
    </source>
</evidence>
<dbReference type="Gene3D" id="1.20.120.1630">
    <property type="match status" value="1"/>
</dbReference>
<dbReference type="PANTHER" id="PTHR12714:SF9">
    <property type="entry name" value="PROTEIN-S-ISOPRENYLCYSTEINE O-METHYLTRANSFERASE"/>
    <property type="match status" value="1"/>
</dbReference>
<dbReference type="EC" id="2.1.1.100" evidence="3 10"/>
<dbReference type="EMBL" id="VDLU01000002">
    <property type="protein sequence ID" value="TNJ28894.1"/>
    <property type="molecule type" value="Genomic_DNA"/>
</dbReference>
<evidence type="ECO:0000313" key="12">
    <source>
        <dbReference type="Proteomes" id="UP000315496"/>
    </source>
</evidence>
<comment type="caution">
    <text evidence="11">The sequence shown here is derived from an EMBL/GenBank/DDBJ whole genome shotgun (WGS) entry which is preliminary data.</text>
</comment>
<name>A0A4Z1SSQ2_GIAMU</name>
<evidence type="ECO:0000256" key="6">
    <source>
        <dbReference type="ARBA" id="ARBA00022691"/>
    </source>
</evidence>
<keyword evidence="4 10" id="KW-0489">Methyltransferase</keyword>
<evidence type="ECO:0000256" key="10">
    <source>
        <dbReference type="RuleBase" id="RU362022"/>
    </source>
</evidence>
<dbReference type="InterPro" id="IPR007269">
    <property type="entry name" value="ICMT_MeTrfase"/>
</dbReference>
<dbReference type="Proteomes" id="UP000315496">
    <property type="component" value="Chromosome 2"/>
</dbReference>
<evidence type="ECO:0000256" key="4">
    <source>
        <dbReference type="ARBA" id="ARBA00022603"/>
    </source>
</evidence>
<keyword evidence="5 11" id="KW-0808">Transferase</keyword>
<keyword evidence="6 10" id="KW-0949">S-adenosyl-L-methionine</keyword>